<dbReference type="Gene3D" id="1.10.287.1700">
    <property type="match status" value="1"/>
</dbReference>
<evidence type="ECO:0000256" key="9">
    <source>
        <dbReference type="ARBA" id="ARBA00023136"/>
    </source>
</evidence>
<comment type="subcellular location">
    <subcellularLocation>
        <location evidence="1">Cell membrane</location>
        <topology evidence="1">Peripheral membrane protein</topology>
        <orientation evidence="1">Cytoplasmic side</orientation>
    </subcellularLocation>
</comment>
<accession>A0ABY4GN08</accession>
<keyword evidence="9" id="KW-0472">Membrane</keyword>
<dbReference type="NCBIfam" id="TIGR02473">
    <property type="entry name" value="flagell_FliJ"/>
    <property type="match status" value="1"/>
</dbReference>
<evidence type="ECO:0000256" key="8">
    <source>
        <dbReference type="ARBA" id="ARBA00022927"/>
    </source>
</evidence>
<proteinExistence type="inferred from homology"/>
<evidence type="ECO:0000256" key="11">
    <source>
        <dbReference type="SAM" id="Coils"/>
    </source>
</evidence>
<evidence type="ECO:0000256" key="6">
    <source>
        <dbReference type="ARBA" id="ARBA00022500"/>
    </source>
</evidence>
<keyword evidence="7" id="KW-1005">Bacterial flagellum biogenesis</keyword>
<reference evidence="12 13" key="1">
    <citation type="submission" date="2022-04" db="EMBL/GenBank/DDBJ databases">
        <title>Gracilibacillus sp. isolated from saltern.</title>
        <authorList>
            <person name="Won M."/>
            <person name="Lee C.-M."/>
            <person name="Woen H.-Y."/>
            <person name="Kwon S.-W."/>
        </authorList>
    </citation>
    <scope>NUCLEOTIDE SEQUENCE [LARGE SCALE GENOMIC DNA]</scope>
    <source>
        <strain evidence="12 13">SSPM10-3</strain>
    </source>
</reference>
<keyword evidence="6" id="KW-0145">Chemotaxis</keyword>
<keyword evidence="12" id="KW-0969">Cilium</keyword>
<protein>
    <recommendedName>
        <fullName evidence="3">Flagellar FliJ protein</fullName>
    </recommendedName>
</protein>
<sequence>MKQHVGYEKIKMLRENEKQEAQKKLQEAVAAFEKQAELLYELLQKKERIEAQYVTSLSDRSQIDQLQSYQQYLDFLAPNILSVQRKVDKARKEMNEQQEQVTVRYMEVKKMDHLIEHKQLEFQQFEQHKEAMMMDEISIRQYTESRGR</sequence>
<evidence type="ECO:0000256" key="5">
    <source>
        <dbReference type="ARBA" id="ARBA00022475"/>
    </source>
</evidence>
<evidence type="ECO:0000256" key="4">
    <source>
        <dbReference type="ARBA" id="ARBA00022448"/>
    </source>
</evidence>
<evidence type="ECO:0000256" key="7">
    <source>
        <dbReference type="ARBA" id="ARBA00022795"/>
    </source>
</evidence>
<evidence type="ECO:0000313" key="13">
    <source>
        <dbReference type="Proteomes" id="UP000831537"/>
    </source>
</evidence>
<keyword evidence="8" id="KW-0653">Protein transport</keyword>
<dbReference type="InterPro" id="IPR012823">
    <property type="entry name" value="Flagell_FliJ"/>
</dbReference>
<dbReference type="Pfam" id="PF02050">
    <property type="entry name" value="FliJ"/>
    <property type="match status" value="1"/>
</dbReference>
<dbReference type="InterPro" id="IPR053716">
    <property type="entry name" value="Flag_assembly_chemotaxis_eff"/>
</dbReference>
<evidence type="ECO:0000256" key="1">
    <source>
        <dbReference type="ARBA" id="ARBA00004413"/>
    </source>
</evidence>
<comment type="similarity">
    <text evidence="2">Belongs to the FliJ family.</text>
</comment>
<evidence type="ECO:0000256" key="2">
    <source>
        <dbReference type="ARBA" id="ARBA00010004"/>
    </source>
</evidence>
<dbReference type="EMBL" id="CP095071">
    <property type="protein sequence ID" value="UOQ85576.1"/>
    <property type="molecule type" value="Genomic_DNA"/>
</dbReference>
<evidence type="ECO:0000256" key="3">
    <source>
        <dbReference type="ARBA" id="ARBA00020392"/>
    </source>
</evidence>
<gene>
    <name evidence="12" type="primary">fliJ</name>
    <name evidence="12" type="ORF">MUN87_01330</name>
</gene>
<evidence type="ECO:0000256" key="10">
    <source>
        <dbReference type="ARBA" id="ARBA00023225"/>
    </source>
</evidence>
<keyword evidence="11" id="KW-0175">Coiled coil</keyword>
<name>A0ABY4GN08_9BACI</name>
<dbReference type="RefSeq" id="WP_244745569.1">
    <property type="nucleotide sequence ID" value="NZ_CP095071.1"/>
</dbReference>
<keyword evidence="13" id="KW-1185">Reference proteome</keyword>
<keyword evidence="12" id="KW-0282">Flagellum</keyword>
<organism evidence="12 13">
    <name type="scientific">Gracilibacillus salinarum</name>
    <dbReference type="NCBI Taxonomy" id="2932255"/>
    <lineage>
        <taxon>Bacteria</taxon>
        <taxon>Bacillati</taxon>
        <taxon>Bacillota</taxon>
        <taxon>Bacilli</taxon>
        <taxon>Bacillales</taxon>
        <taxon>Bacillaceae</taxon>
        <taxon>Gracilibacillus</taxon>
    </lineage>
</organism>
<dbReference type="Proteomes" id="UP000831537">
    <property type="component" value="Chromosome"/>
</dbReference>
<keyword evidence="4" id="KW-0813">Transport</keyword>
<keyword evidence="5" id="KW-1003">Cell membrane</keyword>
<keyword evidence="10" id="KW-1006">Bacterial flagellum protein export</keyword>
<evidence type="ECO:0000313" key="12">
    <source>
        <dbReference type="EMBL" id="UOQ85576.1"/>
    </source>
</evidence>
<keyword evidence="12" id="KW-0966">Cell projection</keyword>
<feature type="coiled-coil region" evidence="11">
    <location>
        <begin position="7"/>
        <end position="38"/>
    </location>
</feature>